<dbReference type="RefSeq" id="WP_112575227.1">
    <property type="nucleotide sequence ID" value="NZ_CP043450.1"/>
</dbReference>
<accession>A0A5C1HW25</accession>
<gene>
    <name evidence="1" type="ORF">DEO27_004385</name>
</gene>
<reference evidence="1" key="1">
    <citation type="submission" date="2019-08" db="EMBL/GenBank/DDBJ databases">
        <title>Comparative genome analysis confer to the adaptation heavy metal polluted environment.</title>
        <authorList>
            <person name="Li Y."/>
        </authorList>
    </citation>
    <scope>NUCLEOTIDE SEQUENCE [LARGE SCALE GENOMIC DNA]</scope>
    <source>
        <strain evidence="1">P1</strain>
    </source>
</reference>
<name>A0A5C1HW25_9SPHI</name>
<proteinExistence type="predicted"/>
<organism evidence="1 2">
    <name type="scientific">Mucilaginibacter rubeus</name>
    <dbReference type="NCBI Taxonomy" id="2027860"/>
    <lineage>
        <taxon>Bacteria</taxon>
        <taxon>Pseudomonadati</taxon>
        <taxon>Bacteroidota</taxon>
        <taxon>Sphingobacteriia</taxon>
        <taxon>Sphingobacteriales</taxon>
        <taxon>Sphingobacteriaceae</taxon>
        <taxon>Mucilaginibacter</taxon>
    </lineage>
</organism>
<dbReference type="KEGG" id="mrub:DEO27_004385"/>
<sequence>MRNQIEAIVQTLNGQPAFAYGTQAELNTLADDITFPCVFLYPPQPIEVSPQVNGSVDNTFTVYMEFLFKTDFGQYTADNETYIAQAQQMANQFVVKASKYREGEGRYFRIKARQKAKCVPVYNKFDVNTTGVGLTITLSTMYFNIF</sequence>
<protein>
    <submittedName>
        <fullName evidence="1">Uncharacterized protein</fullName>
    </submittedName>
</protein>
<dbReference type="OrthoDB" id="794837at2"/>
<keyword evidence="2" id="KW-1185">Reference proteome</keyword>
<dbReference type="AlphaFoldDB" id="A0A5C1HW25"/>
<dbReference type="EMBL" id="CP043450">
    <property type="protein sequence ID" value="QEM09281.1"/>
    <property type="molecule type" value="Genomic_DNA"/>
</dbReference>
<dbReference type="Proteomes" id="UP000251402">
    <property type="component" value="Chromosome"/>
</dbReference>
<evidence type="ECO:0000313" key="2">
    <source>
        <dbReference type="Proteomes" id="UP000251402"/>
    </source>
</evidence>
<evidence type="ECO:0000313" key="1">
    <source>
        <dbReference type="EMBL" id="QEM09281.1"/>
    </source>
</evidence>